<gene>
    <name evidence="1" type="ORF">ABOZ73_00500</name>
</gene>
<dbReference type="RefSeq" id="WP_369059850.1">
    <property type="nucleotide sequence ID" value="NZ_CP158375.1"/>
</dbReference>
<protein>
    <submittedName>
        <fullName evidence="1">DUF3830 family protein</fullName>
    </submittedName>
</protein>
<dbReference type="EMBL" id="CP158375">
    <property type="protein sequence ID" value="XDO96945.1"/>
    <property type="molecule type" value="Genomic_DNA"/>
</dbReference>
<evidence type="ECO:0000313" key="1">
    <source>
        <dbReference type="EMBL" id="XDO96945.1"/>
    </source>
</evidence>
<sequence length="162" mass="17273">MARLRICEPRSGLDARFDLLEAQAPASCAVLVILARQNVPRAALHAMWTGPEISCPLPGRELPVGIDLDRLQVENPVRQPAAGDLVLTPFTPGPVGPTRPFAEGGLDLGVFYGEDGRLFFPGGWIEGSLCARVIPEDLAGLAQAARLIRQNGACELTLELAP</sequence>
<name>A0AB39KTL4_9CAUL</name>
<organism evidence="1">
    <name type="scientific">Caulobacter sp. 73W</name>
    <dbReference type="NCBI Taxonomy" id="3161137"/>
    <lineage>
        <taxon>Bacteria</taxon>
        <taxon>Pseudomonadati</taxon>
        <taxon>Pseudomonadota</taxon>
        <taxon>Alphaproteobacteria</taxon>
        <taxon>Caulobacterales</taxon>
        <taxon>Caulobacteraceae</taxon>
        <taxon>Caulobacter</taxon>
    </lineage>
</organism>
<accession>A0AB39KTL4</accession>
<dbReference type="Gene3D" id="2.40.100.20">
    <property type="match status" value="1"/>
</dbReference>
<proteinExistence type="predicted"/>
<reference evidence="1" key="1">
    <citation type="submission" date="2024-06" db="EMBL/GenBank/DDBJ databases">
        <title>Caulobacter inopinatus, sp. nov.</title>
        <authorList>
            <person name="Donachie S.P."/>
        </authorList>
    </citation>
    <scope>NUCLEOTIDE SEQUENCE</scope>
    <source>
        <strain evidence="1">73W</strain>
    </source>
</reference>
<dbReference type="AlphaFoldDB" id="A0AB39KTL4"/>
<dbReference type="InterPro" id="IPR024532">
    <property type="entry name" value="DUF3830"/>
</dbReference>
<dbReference type="Pfam" id="PF12903">
    <property type="entry name" value="DUF3830"/>
    <property type="match status" value="1"/>
</dbReference>